<comment type="caution">
    <text evidence="8">The sequence shown here is derived from an EMBL/GenBank/DDBJ whole genome shotgun (WGS) entry which is preliminary data.</text>
</comment>
<dbReference type="InterPro" id="IPR051601">
    <property type="entry name" value="Serine_prot/Carboxylest_S33"/>
</dbReference>
<dbReference type="Gene3D" id="3.40.50.1820">
    <property type="entry name" value="alpha/beta hydrolase"/>
    <property type="match status" value="1"/>
</dbReference>
<dbReference type="OrthoDB" id="3252468at2"/>
<dbReference type="InterPro" id="IPR029058">
    <property type="entry name" value="AB_hydrolase_fold"/>
</dbReference>
<dbReference type="RefSeq" id="WP_141927407.1">
    <property type="nucleotide sequence ID" value="NZ_BAABCI010000015.1"/>
</dbReference>
<dbReference type="Proteomes" id="UP000320806">
    <property type="component" value="Unassembled WGS sequence"/>
</dbReference>
<keyword evidence="2 5" id="KW-0732">Signal</keyword>
<evidence type="ECO:0000259" key="7">
    <source>
        <dbReference type="Pfam" id="PF08386"/>
    </source>
</evidence>
<evidence type="ECO:0000256" key="5">
    <source>
        <dbReference type="SAM" id="SignalP"/>
    </source>
</evidence>
<dbReference type="Pfam" id="PF00561">
    <property type="entry name" value="Abhydrolase_1"/>
    <property type="match status" value="1"/>
</dbReference>
<name>A0A542ECY9_9MICO</name>
<feature type="domain" description="AB hydrolase-1" evidence="6">
    <location>
        <begin position="145"/>
        <end position="308"/>
    </location>
</feature>
<organism evidence="8 9">
    <name type="scientific">Yimella lutea</name>
    <dbReference type="NCBI Taxonomy" id="587872"/>
    <lineage>
        <taxon>Bacteria</taxon>
        <taxon>Bacillati</taxon>
        <taxon>Actinomycetota</taxon>
        <taxon>Actinomycetes</taxon>
        <taxon>Micrococcales</taxon>
        <taxon>Dermacoccaceae</taxon>
        <taxon>Yimella</taxon>
    </lineage>
</organism>
<dbReference type="InterPro" id="IPR013595">
    <property type="entry name" value="Pept_S33_TAP-like_C"/>
</dbReference>
<dbReference type="EMBL" id="VFMO01000001">
    <property type="protein sequence ID" value="TQJ13201.1"/>
    <property type="molecule type" value="Genomic_DNA"/>
</dbReference>
<evidence type="ECO:0000256" key="2">
    <source>
        <dbReference type="ARBA" id="ARBA00022729"/>
    </source>
</evidence>
<keyword evidence="3" id="KW-0378">Hydrolase</keyword>
<feature type="compositionally biased region" description="Low complexity" evidence="4">
    <location>
        <begin position="32"/>
        <end position="47"/>
    </location>
</feature>
<accession>A0A542ECY9</accession>
<evidence type="ECO:0000313" key="9">
    <source>
        <dbReference type="Proteomes" id="UP000320806"/>
    </source>
</evidence>
<evidence type="ECO:0000313" key="8">
    <source>
        <dbReference type="EMBL" id="TQJ13201.1"/>
    </source>
</evidence>
<dbReference type="SUPFAM" id="SSF53474">
    <property type="entry name" value="alpha/beta-Hydrolases"/>
    <property type="match status" value="1"/>
</dbReference>
<comment type="similarity">
    <text evidence="1">Belongs to the peptidase S33 family.</text>
</comment>
<sequence>MAHKWGTRALTATTVVTLAATLAGCNGDSEGSKNTGSSTTTTTSTSANGGGGDTTAAGDGKLSPTGADLSKYTAQQMQWSKDTCTDDVKELKSFSLRDLAPVNDRSECAKIKVPKDYSDPGKGEIEVMVTRTKPAKGENHRVLMTNPGGPGGPAGAFSVITAALSPLGESHVVIGIDPRGVGGGTRLTCKSYSARGVTDYRNLSDTDISALQTAAKKTVDECARENGDLLPYITTANTARDHELVRQLLKVETVDYYGVSAGTWLGAYYSTLFPKQVGRFVLDSNTEFTGTLQSSWATQPMSFQRRFKDQLLPWLARQNTTYDLGSTPDDVNASYEDIRKAAGEGKLGQFEPMIIDNIVAQTLYSDRGFQSSGALLALLKQAMNGDAEALRTAEGAAGGGRTKKDIDDSRNQNTVFMAIRCNDTSWNKDEKSYVDRAKQDGQKYPLVGYFDMANECAYWPYKAQDMKVDTSKAPQMLLVQTENDPATAYEGGLKAHKASKNTRFLAVNDQGNHGAVLGSGNLCVEQQTYGFLQNGKLMDKDSVCPGIALPKDKEVHKVGFDPEGEKLAMPVDPTPQWKKALLAVLGAVLDELLTPKNTAPRD</sequence>
<evidence type="ECO:0000256" key="3">
    <source>
        <dbReference type="ARBA" id="ARBA00022801"/>
    </source>
</evidence>
<dbReference type="PROSITE" id="PS51257">
    <property type="entry name" value="PROKAR_LIPOPROTEIN"/>
    <property type="match status" value="1"/>
</dbReference>
<feature type="region of interest" description="Disordered" evidence="4">
    <location>
        <begin position="26"/>
        <end position="63"/>
    </location>
</feature>
<feature type="chain" id="PRO_5039055619" evidence="5">
    <location>
        <begin position="20"/>
        <end position="602"/>
    </location>
</feature>
<dbReference type="PANTHER" id="PTHR43248">
    <property type="entry name" value="2-SUCCINYL-6-HYDROXY-2,4-CYCLOHEXADIENE-1-CARBOXYLATE SYNTHASE"/>
    <property type="match status" value="1"/>
</dbReference>
<proteinExistence type="inferred from homology"/>
<evidence type="ECO:0000259" key="6">
    <source>
        <dbReference type="Pfam" id="PF00561"/>
    </source>
</evidence>
<evidence type="ECO:0000256" key="1">
    <source>
        <dbReference type="ARBA" id="ARBA00010088"/>
    </source>
</evidence>
<reference evidence="8 9" key="1">
    <citation type="submission" date="2019-06" db="EMBL/GenBank/DDBJ databases">
        <title>Sequencing the genomes of 1000 actinobacteria strains.</title>
        <authorList>
            <person name="Klenk H.-P."/>
        </authorList>
    </citation>
    <scope>NUCLEOTIDE SEQUENCE [LARGE SCALE GENOMIC DNA]</scope>
    <source>
        <strain evidence="8 9">DSM 19828</strain>
    </source>
</reference>
<keyword evidence="9" id="KW-1185">Reference proteome</keyword>
<evidence type="ECO:0000256" key="4">
    <source>
        <dbReference type="SAM" id="MobiDB-lite"/>
    </source>
</evidence>
<dbReference type="AlphaFoldDB" id="A0A542ECY9"/>
<feature type="domain" description="Peptidase S33 tripeptidyl aminopeptidase-like C-terminal" evidence="7">
    <location>
        <begin position="454"/>
        <end position="544"/>
    </location>
</feature>
<feature type="signal peptide" evidence="5">
    <location>
        <begin position="1"/>
        <end position="19"/>
    </location>
</feature>
<protein>
    <submittedName>
        <fullName evidence="8">TAP-like protein</fullName>
    </submittedName>
</protein>
<dbReference type="GO" id="GO:0016787">
    <property type="term" value="F:hydrolase activity"/>
    <property type="evidence" value="ECO:0007669"/>
    <property type="project" value="UniProtKB-KW"/>
</dbReference>
<gene>
    <name evidence="8" type="ORF">FB459_0601</name>
</gene>
<dbReference type="PANTHER" id="PTHR43248:SF29">
    <property type="entry name" value="TRIPEPTIDYL AMINOPEPTIDASE"/>
    <property type="match status" value="1"/>
</dbReference>
<dbReference type="InterPro" id="IPR000073">
    <property type="entry name" value="AB_hydrolase_1"/>
</dbReference>
<dbReference type="Pfam" id="PF08386">
    <property type="entry name" value="Abhydrolase_4"/>
    <property type="match status" value="1"/>
</dbReference>